<gene>
    <name evidence="3" type="ORF">SLNWT_2367</name>
</gene>
<protein>
    <recommendedName>
        <fullName evidence="2">DNA primase/polymerase bifunctional N-terminal domain-containing protein</fullName>
    </recommendedName>
</protein>
<feature type="domain" description="DNA primase/polymerase bifunctional N-terminal" evidence="2">
    <location>
        <begin position="83"/>
        <end position="205"/>
    </location>
</feature>
<feature type="region of interest" description="Disordered" evidence="1">
    <location>
        <begin position="1"/>
        <end position="43"/>
    </location>
</feature>
<reference evidence="3 4" key="1">
    <citation type="submission" date="2015-01" db="EMBL/GenBank/DDBJ databases">
        <title>Enhanced salinomycin production by adjusting the supply of polyketide extender units in Streptomyce albus DSM 41398.</title>
        <authorList>
            <person name="Lu C."/>
        </authorList>
    </citation>
    <scope>NUCLEOTIDE SEQUENCE [LARGE SCALE GENOMIC DNA]</scope>
    <source>
        <strain evidence="4">ATCC 21838 / DSM 41398 / FERM P-419 / JCM 4703 / NBRC 107858</strain>
    </source>
</reference>
<organism evidence="3 4">
    <name type="scientific">Streptomyces albus (strain ATCC 21838 / DSM 41398 / FERM P-419 / JCM 4703 / NBRC 107858)</name>
    <dbReference type="NCBI Taxonomy" id="1081613"/>
    <lineage>
        <taxon>Bacteria</taxon>
        <taxon>Bacillati</taxon>
        <taxon>Actinomycetota</taxon>
        <taxon>Actinomycetes</taxon>
        <taxon>Kitasatosporales</taxon>
        <taxon>Streptomycetaceae</taxon>
        <taxon>Streptomyces</taxon>
    </lineage>
</organism>
<dbReference type="InterPro" id="IPR015330">
    <property type="entry name" value="DNA_primase/pol_bifunc_N"/>
</dbReference>
<dbReference type="KEGG" id="sals:SLNWT_2367"/>
<feature type="compositionally biased region" description="Polar residues" evidence="1">
    <location>
        <begin position="1"/>
        <end position="19"/>
    </location>
</feature>
<dbReference type="Proteomes" id="UP000031523">
    <property type="component" value="Chromosome"/>
</dbReference>
<evidence type="ECO:0000313" key="4">
    <source>
        <dbReference type="Proteomes" id="UP000031523"/>
    </source>
</evidence>
<evidence type="ECO:0000313" key="3">
    <source>
        <dbReference type="EMBL" id="AJE82743.1"/>
    </source>
</evidence>
<keyword evidence="4" id="KW-1185">Reference proteome</keyword>
<sequence>MSSTRHPATASPGTTSSEPRTVLPAEGEPRPLPAAADRPPHPLFGGLGDLGDLGVHDYAPYGCEDFGGSGLAPWDAEGSAEAAARAEGAAWLASASAHPRSTLALWREHPATPVVLSCGPVFDVVNAPAVFGRRMLDQLWAAGSGGPGPVAAHHGRVLLFAAPGTAARLPSLLHWEEWGSAGRHPGVPPLLCHGTGDAVTVPPPAAALTPGTATRAGARPDSRWLVAPECRRPRLPGAEVLLWACVRAARSRPARGASGQAGGLGGDGVVDFSPHRSGC</sequence>
<dbReference type="EMBL" id="CP010519">
    <property type="protein sequence ID" value="AJE82743.1"/>
    <property type="molecule type" value="Genomic_DNA"/>
</dbReference>
<proteinExistence type="predicted"/>
<evidence type="ECO:0000256" key="1">
    <source>
        <dbReference type="SAM" id="MobiDB-lite"/>
    </source>
</evidence>
<evidence type="ECO:0000259" key="2">
    <source>
        <dbReference type="Pfam" id="PF09250"/>
    </source>
</evidence>
<name>A0A0B5EKC4_STRA4</name>
<accession>A0A0B5EKC4</accession>
<dbReference type="AlphaFoldDB" id="A0A0B5EKC4"/>
<dbReference type="Pfam" id="PF09250">
    <property type="entry name" value="Prim-Pol"/>
    <property type="match status" value="1"/>
</dbReference>